<evidence type="ECO:0000259" key="7">
    <source>
        <dbReference type="Pfam" id="PF02525"/>
    </source>
</evidence>
<dbReference type="EC" id="1.7.1.17" evidence="6"/>
<reference evidence="8" key="1">
    <citation type="journal article" date="2014" name="Int. J. Syst. Evol. Microbiol.">
        <title>Complete genome sequence of Corynebacterium casei LMG S-19264T (=DSM 44701T), isolated from a smear-ripened cheese.</title>
        <authorList>
            <consortium name="US DOE Joint Genome Institute (JGI-PGF)"/>
            <person name="Walter F."/>
            <person name="Albersmeier A."/>
            <person name="Kalinowski J."/>
            <person name="Ruckert C."/>
        </authorList>
    </citation>
    <scope>NUCLEOTIDE SEQUENCE</scope>
    <source>
        <strain evidence="8">VKM B-1513</strain>
    </source>
</reference>
<dbReference type="InterPro" id="IPR003680">
    <property type="entry name" value="Flavodoxin_fold"/>
</dbReference>
<feature type="domain" description="Flavodoxin-like fold" evidence="7">
    <location>
        <begin position="8"/>
        <end position="199"/>
    </location>
</feature>
<dbReference type="Gene3D" id="3.40.50.360">
    <property type="match status" value="1"/>
</dbReference>
<dbReference type="SUPFAM" id="SSF52218">
    <property type="entry name" value="Flavoproteins"/>
    <property type="match status" value="1"/>
</dbReference>
<proteinExistence type="inferred from homology"/>
<comment type="catalytic activity">
    <reaction evidence="5">
        <text>N,N-dimethyl-1,4-phenylenediamine + anthranilate + 2 NAD(+) = 2-(4-dimethylaminophenyl)diazenylbenzoate + 2 NADH + 2 H(+)</text>
        <dbReference type="Rhea" id="RHEA:55872"/>
        <dbReference type="ChEBI" id="CHEBI:15378"/>
        <dbReference type="ChEBI" id="CHEBI:15783"/>
        <dbReference type="ChEBI" id="CHEBI:16567"/>
        <dbReference type="ChEBI" id="CHEBI:57540"/>
        <dbReference type="ChEBI" id="CHEBI:57945"/>
        <dbReference type="ChEBI" id="CHEBI:71579"/>
        <dbReference type="EC" id="1.7.1.17"/>
    </reaction>
    <physiologicalReaction direction="right-to-left" evidence="5">
        <dbReference type="Rhea" id="RHEA:55874"/>
    </physiologicalReaction>
</comment>
<accession>A0A9W6ILM7</accession>
<evidence type="ECO:0000313" key="9">
    <source>
        <dbReference type="Proteomes" id="UP001143486"/>
    </source>
</evidence>
<dbReference type="PANTHER" id="PTHR43741">
    <property type="entry name" value="FMN-DEPENDENT NADH-AZOREDUCTASE 1"/>
    <property type="match status" value="1"/>
</dbReference>
<name>A0A9W6ILM7_9PROT</name>
<comment type="caution">
    <text evidence="6">Lacks conserved residue(s) required for the propagation of feature annotation.</text>
</comment>
<dbReference type="RefSeq" id="WP_271186944.1">
    <property type="nucleotide sequence ID" value="NZ_BSFE01000005.1"/>
</dbReference>
<dbReference type="InterPro" id="IPR050104">
    <property type="entry name" value="FMN-dep_NADH:Q_OxRdtase_AzoR1"/>
</dbReference>
<feature type="binding site" evidence="6">
    <location>
        <position position="15"/>
    </location>
    <ligand>
        <name>FMN</name>
        <dbReference type="ChEBI" id="CHEBI:58210"/>
    </ligand>
</feature>
<keyword evidence="9" id="KW-1185">Reference proteome</keyword>
<dbReference type="Proteomes" id="UP001143486">
    <property type="component" value="Unassembled WGS sequence"/>
</dbReference>
<evidence type="ECO:0000256" key="5">
    <source>
        <dbReference type="ARBA" id="ARBA00048542"/>
    </source>
</evidence>
<comment type="caution">
    <text evidence="8">The sequence shown here is derived from an EMBL/GenBank/DDBJ whole genome shotgun (WGS) entry which is preliminary data.</text>
</comment>
<comment type="function">
    <text evidence="6">Also exhibits azoreductase activity. Catalyzes the reductive cleavage of the azo bond in aromatic azo compounds to the corresponding amines.</text>
</comment>
<evidence type="ECO:0000256" key="4">
    <source>
        <dbReference type="ARBA" id="ARBA00023027"/>
    </source>
</evidence>
<dbReference type="Pfam" id="PF02525">
    <property type="entry name" value="Flavodoxin_2"/>
    <property type="match status" value="1"/>
</dbReference>
<dbReference type="GO" id="GO:0016652">
    <property type="term" value="F:oxidoreductase activity, acting on NAD(P)H as acceptor"/>
    <property type="evidence" value="ECO:0007669"/>
    <property type="project" value="UniProtKB-UniRule"/>
</dbReference>
<reference evidence="8" key="2">
    <citation type="submission" date="2023-01" db="EMBL/GenBank/DDBJ databases">
        <authorList>
            <person name="Sun Q."/>
            <person name="Evtushenko L."/>
        </authorList>
    </citation>
    <scope>NUCLEOTIDE SEQUENCE</scope>
    <source>
        <strain evidence="8">VKM B-1513</strain>
    </source>
</reference>
<evidence type="ECO:0000256" key="3">
    <source>
        <dbReference type="ARBA" id="ARBA00023002"/>
    </source>
</evidence>
<dbReference type="AlphaFoldDB" id="A0A9W6ILM7"/>
<comment type="subunit">
    <text evidence="6">Homodimer.</text>
</comment>
<dbReference type="GO" id="GO:0010181">
    <property type="term" value="F:FMN binding"/>
    <property type="evidence" value="ECO:0007669"/>
    <property type="project" value="UniProtKB-UniRule"/>
</dbReference>
<comment type="similarity">
    <text evidence="6">Belongs to the azoreductase type 1 family.</text>
</comment>
<comment type="catalytic activity">
    <reaction evidence="6">
        <text>2 a quinone + NADH + H(+) = 2 a 1,4-benzosemiquinone + NAD(+)</text>
        <dbReference type="Rhea" id="RHEA:65952"/>
        <dbReference type="ChEBI" id="CHEBI:15378"/>
        <dbReference type="ChEBI" id="CHEBI:57540"/>
        <dbReference type="ChEBI" id="CHEBI:57945"/>
        <dbReference type="ChEBI" id="CHEBI:132124"/>
        <dbReference type="ChEBI" id="CHEBI:134225"/>
    </reaction>
</comment>
<evidence type="ECO:0000256" key="1">
    <source>
        <dbReference type="ARBA" id="ARBA00022630"/>
    </source>
</evidence>
<dbReference type="InterPro" id="IPR029039">
    <property type="entry name" value="Flavoprotein-like_sf"/>
</dbReference>
<organism evidence="8 9">
    <name type="scientific">Maricaulis virginensis</name>
    <dbReference type="NCBI Taxonomy" id="144022"/>
    <lineage>
        <taxon>Bacteria</taxon>
        <taxon>Pseudomonadati</taxon>
        <taxon>Pseudomonadota</taxon>
        <taxon>Alphaproteobacteria</taxon>
        <taxon>Maricaulales</taxon>
        <taxon>Maricaulaceae</taxon>
        <taxon>Maricaulis</taxon>
    </lineage>
</organism>
<keyword evidence="4 6" id="KW-0520">NAD</keyword>
<evidence type="ECO:0000313" key="8">
    <source>
        <dbReference type="EMBL" id="GLK52577.1"/>
    </source>
</evidence>
<gene>
    <name evidence="6 8" type="primary">azoR</name>
    <name evidence="8" type="ORF">GCM10017621_20850</name>
</gene>
<comment type="function">
    <text evidence="6">Quinone reductase that provides resistance to thiol-specific stress caused by electrophilic quinones.</text>
</comment>
<dbReference type="EC" id="1.6.5.-" evidence="6"/>
<dbReference type="GO" id="GO:0016655">
    <property type="term" value="F:oxidoreductase activity, acting on NAD(P)H, quinone or similar compound as acceptor"/>
    <property type="evidence" value="ECO:0007669"/>
    <property type="project" value="InterPro"/>
</dbReference>
<dbReference type="PANTHER" id="PTHR43741:SF2">
    <property type="entry name" value="FMN-DEPENDENT NADH:QUINONE OXIDOREDUCTASE"/>
    <property type="match status" value="1"/>
</dbReference>
<comment type="cofactor">
    <cofactor evidence="6">
        <name>FMN</name>
        <dbReference type="ChEBI" id="CHEBI:58210"/>
    </cofactor>
    <text evidence="6">Binds 1 FMN per subunit.</text>
</comment>
<evidence type="ECO:0000256" key="2">
    <source>
        <dbReference type="ARBA" id="ARBA00022643"/>
    </source>
</evidence>
<dbReference type="HAMAP" id="MF_01216">
    <property type="entry name" value="Azoreductase_type1"/>
    <property type="match status" value="1"/>
</dbReference>
<keyword evidence="2 6" id="KW-0288">FMN</keyword>
<dbReference type="EMBL" id="BSFE01000005">
    <property type="protein sequence ID" value="GLK52577.1"/>
    <property type="molecule type" value="Genomic_DNA"/>
</dbReference>
<feature type="binding site" evidence="6">
    <location>
        <begin position="21"/>
        <end position="23"/>
    </location>
    <ligand>
        <name>FMN</name>
        <dbReference type="ChEBI" id="CHEBI:58210"/>
    </ligand>
</feature>
<protein>
    <recommendedName>
        <fullName evidence="6">FMN dependent NADH:quinone oxidoreductase</fullName>
        <ecNumber evidence="6">1.6.5.-</ecNumber>
    </recommendedName>
    <alternativeName>
        <fullName evidence="6">Azo-dye reductase</fullName>
    </alternativeName>
    <alternativeName>
        <fullName evidence="6">FMN-dependent NADH-azo compound oxidoreductase</fullName>
    </alternativeName>
    <alternativeName>
        <fullName evidence="6">FMN-dependent NADH-azoreductase</fullName>
        <ecNumber evidence="6">1.7.1.17</ecNumber>
    </alternativeName>
</protein>
<keyword evidence="1 6" id="KW-0285">Flavoprotein</keyword>
<dbReference type="GO" id="GO:0009055">
    <property type="term" value="F:electron transfer activity"/>
    <property type="evidence" value="ECO:0007669"/>
    <property type="project" value="UniProtKB-UniRule"/>
</dbReference>
<dbReference type="InterPro" id="IPR023048">
    <property type="entry name" value="NADH:quinone_OxRdtase_FMN_depd"/>
</dbReference>
<keyword evidence="3 6" id="KW-0560">Oxidoreductase</keyword>
<sequence>MTDTSPRHILRVDASMRREGSHSRGLADRVVDRLTAQRPDTRVTVRDLADGSMRLVDETWIGANFTDPAQRSDDQKAALAFSDRLVAELRAADTIVITMPIYNFTIPASLKAWIDLVARARETFRYTEAGPEGLLTGKRAILVYVSGGVAAGSETDFATDYMKHVLKFIGITDVEIIDAGQLMFAEAEKLEAAHARIETLAA</sequence>
<evidence type="ECO:0000256" key="6">
    <source>
        <dbReference type="HAMAP-Rule" id="MF_01216"/>
    </source>
</evidence>